<name>A0A370TMJ6_9HELO</name>
<protein>
    <submittedName>
        <fullName evidence="1">Uncharacterized protein</fullName>
    </submittedName>
</protein>
<proteinExistence type="predicted"/>
<dbReference type="RefSeq" id="XP_031869405.1">
    <property type="nucleotide sequence ID" value="XM_032014724.1"/>
</dbReference>
<gene>
    <name evidence="1" type="ORF">BP5553_06101</name>
</gene>
<dbReference type="Proteomes" id="UP000254866">
    <property type="component" value="Unassembled WGS sequence"/>
</dbReference>
<comment type="caution">
    <text evidence="1">The sequence shown here is derived from an EMBL/GenBank/DDBJ whole genome shotgun (WGS) entry which is preliminary data.</text>
</comment>
<evidence type="ECO:0000313" key="1">
    <source>
        <dbReference type="EMBL" id="RDL36749.1"/>
    </source>
</evidence>
<dbReference type="GeneID" id="43598950"/>
<accession>A0A370TMJ6</accession>
<evidence type="ECO:0000313" key="2">
    <source>
        <dbReference type="Proteomes" id="UP000254866"/>
    </source>
</evidence>
<keyword evidence="2" id="KW-1185">Reference proteome</keyword>
<dbReference type="AlphaFoldDB" id="A0A370TMJ6"/>
<reference evidence="1 2" key="1">
    <citation type="journal article" date="2018" name="IMA Fungus">
        <title>IMA Genome-F 9: Draft genome sequence of Annulohypoxylon stygium, Aspergillus mulundensis, Berkeleyomyces basicola (syn. Thielaviopsis basicola), Ceratocystis smalleyi, two Cercospora beticola strains, Coleophoma cylindrospora, Fusarium fracticaudum, Phialophora cf. hyalina, and Morchella septimelata.</title>
        <authorList>
            <person name="Wingfield B.D."/>
            <person name="Bills G.F."/>
            <person name="Dong Y."/>
            <person name="Huang W."/>
            <person name="Nel W.J."/>
            <person name="Swalarsk-Parry B.S."/>
            <person name="Vaghefi N."/>
            <person name="Wilken P.M."/>
            <person name="An Z."/>
            <person name="de Beer Z.W."/>
            <person name="De Vos L."/>
            <person name="Chen L."/>
            <person name="Duong T.A."/>
            <person name="Gao Y."/>
            <person name="Hammerbacher A."/>
            <person name="Kikkert J.R."/>
            <person name="Li Y."/>
            <person name="Li H."/>
            <person name="Li K."/>
            <person name="Li Q."/>
            <person name="Liu X."/>
            <person name="Ma X."/>
            <person name="Naidoo K."/>
            <person name="Pethybridge S.J."/>
            <person name="Sun J."/>
            <person name="Steenkamp E.T."/>
            <person name="van der Nest M.A."/>
            <person name="van Wyk S."/>
            <person name="Wingfield M.J."/>
            <person name="Xiong C."/>
            <person name="Yue Q."/>
            <person name="Zhang X."/>
        </authorList>
    </citation>
    <scope>NUCLEOTIDE SEQUENCE [LARGE SCALE GENOMIC DNA]</scope>
    <source>
        <strain evidence="1 2">BP 5553</strain>
    </source>
</reference>
<sequence length="201" mass="22307">MQALPGCIFADSALRNSRAEDEMRAWRGAMPVPASRPSFMVTVMIISSSRAAPDPHAQPAPQREEGDYYFRRPVDTRALGAQSTPRQSRDISSVALYHLLRPITWGTFILVARVRAVEERRTGDEPPGCFCFLTSVSRPDLRDPQTAFHARARGGLEEVAAMASWVWGPSYPMPSLPQAEPVATSSVLVLAYQKQKPLREQ</sequence>
<dbReference type="EMBL" id="NPIC01000004">
    <property type="protein sequence ID" value="RDL36749.1"/>
    <property type="molecule type" value="Genomic_DNA"/>
</dbReference>
<organism evidence="1 2">
    <name type="scientific">Venustampulla echinocandica</name>
    <dbReference type="NCBI Taxonomy" id="2656787"/>
    <lineage>
        <taxon>Eukaryota</taxon>
        <taxon>Fungi</taxon>
        <taxon>Dikarya</taxon>
        <taxon>Ascomycota</taxon>
        <taxon>Pezizomycotina</taxon>
        <taxon>Leotiomycetes</taxon>
        <taxon>Helotiales</taxon>
        <taxon>Pleuroascaceae</taxon>
        <taxon>Venustampulla</taxon>
    </lineage>
</organism>